<feature type="compositionally biased region" description="Basic and acidic residues" evidence="1">
    <location>
        <begin position="69"/>
        <end position="82"/>
    </location>
</feature>
<evidence type="ECO:0000313" key="2">
    <source>
        <dbReference type="EMBL" id="RRT80076.1"/>
    </source>
</evidence>
<comment type="caution">
    <text evidence="2">The sequence shown here is derived from an EMBL/GenBank/DDBJ whole genome shotgun (WGS) entry which is preliminary data.</text>
</comment>
<protein>
    <submittedName>
        <fullName evidence="2">Uncharacterized protein</fullName>
    </submittedName>
</protein>
<proteinExistence type="predicted"/>
<accession>A0A427AVD1</accession>
<feature type="non-terminal residue" evidence="2">
    <location>
        <position position="1"/>
    </location>
</feature>
<dbReference type="Proteomes" id="UP000287651">
    <property type="component" value="Unassembled WGS sequence"/>
</dbReference>
<organism evidence="2 3">
    <name type="scientific">Ensete ventricosum</name>
    <name type="common">Abyssinian banana</name>
    <name type="synonym">Musa ensete</name>
    <dbReference type="NCBI Taxonomy" id="4639"/>
    <lineage>
        <taxon>Eukaryota</taxon>
        <taxon>Viridiplantae</taxon>
        <taxon>Streptophyta</taxon>
        <taxon>Embryophyta</taxon>
        <taxon>Tracheophyta</taxon>
        <taxon>Spermatophyta</taxon>
        <taxon>Magnoliopsida</taxon>
        <taxon>Liliopsida</taxon>
        <taxon>Zingiberales</taxon>
        <taxon>Musaceae</taxon>
        <taxon>Ensete</taxon>
    </lineage>
</organism>
<dbReference type="EMBL" id="AMZH03001239">
    <property type="protein sequence ID" value="RRT80076.1"/>
    <property type="molecule type" value="Genomic_DNA"/>
</dbReference>
<evidence type="ECO:0000256" key="1">
    <source>
        <dbReference type="SAM" id="MobiDB-lite"/>
    </source>
</evidence>
<feature type="region of interest" description="Disordered" evidence="1">
    <location>
        <begin position="1"/>
        <end position="82"/>
    </location>
</feature>
<reference evidence="2 3" key="1">
    <citation type="journal article" date="2014" name="Agronomy (Basel)">
        <title>A Draft Genome Sequence for Ensete ventricosum, the Drought-Tolerant Tree Against Hunger.</title>
        <authorList>
            <person name="Harrison J."/>
            <person name="Moore K.A."/>
            <person name="Paszkiewicz K."/>
            <person name="Jones T."/>
            <person name="Grant M."/>
            <person name="Ambacheew D."/>
            <person name="Muzemil S."/>
            <person name="Studholme D.J."/>
        </authorList>
    </citation>
    <scope>NUCLEOTIDE SEQUENCE [LARGE SCALE GENOMIC DNA]</scope>
</reference>
<evidence type="ECO:0000313" key="3">
    <source>
        <dbReference type="Proteomes" id="UP000287651"/>
    </source>
</evidence>
<gene>
    <name evidence="2" type="ORF">B296_00024043</name>
</gene>
<name>A0A427AVD1_ENSVE</name>
<dbReference type="AlphaFoldDB" id="A0A427AVD1"/>
<feature type="compositionally biased region" description="Low complexity" evidence="1">
    <location>
        <begin position="36"/>
        <end position="53"/>
    </location>
</feature>
<sequence>VFHGGRKGAEKEAGAKLSTFASSPATDFQPMDRKSSVSSVGSSSFFSTGSSRSSLREVEEEPQTPEAAPSKKEGENGEDDKIHVAVEKDFKLSKANLVWVLKNTPRTKKIVIVHVHVPSQMIPMSKLIAITPLFGALLCFSSLSGSDL</sequence>